<accession>A0A952FQG5</accession>
<feature type="domain" description="Methyltransferase type 11" evidence="1">
    <location>
        <begin position="48"/>
        <end position="137"/>
    </location>
</feature>
<dbReference type="SUPFAM" id="SSF53335">
    <property type="entry name" value="S-adenosyl-L-methionine-dependent methyltransferases"/>
    <property type="match status" value="1"/>
</dbReference>
<dbReference type="CDD" id="cd02440">
    <property type="entry name" value="AdoMet_MTases"/>
    <property type="match status" value="1"/>
</dbReference>
<evidence type="ECO:0000259" key="1">
    <source>
        <dbReference type="Pfam" id="PF08241"/>
    </source>
</evidence>
<dbReference type="AlphaFoldDB" id="A0A952FQG5"/>
<comment type="caution">
    <text evidence="2">The sequence shown here is derived from an EMBL/GenBank/DDBJ whole genome shotgun (WGS) entry which is preliminary data.</text>
</comment>
<gene>
    <name evidence="2" type="ORF">JF625_20560</name>
</gene>
<dbReference type="GO" id="GO:0032259">
    <property type="term" value="P:methylation"/>
    <property type="evidence" value="ECO:0007669"/>
    <property type="project" value="UniProtKB-KW"/>
</dbReference>
<keyword evidence="2" id="KW-0808">Transferase</keyword>
<name>A0A952FQG5_9PROT</name>
<dbReference type="InterPro" id="IPR029063">
    <property type="entry name" value="SAM-dependent_MTases_sf"/>
</dbReference>
<organism evidence="2 3">
    <name type="scientific">Inquilinus limosus</name>
    <dbReference type="NCBI Taxonomy" id="171674"/>
    <lineage>
        <taxon>Bacteria</taxon>
        <taxon>Pseudomonadati</taxon>
        <taxon>Pseudomonadota</taxon>
        <taxon>Alphaproteobacteria</taxon>
        <taxon>Rhodospirillales</taxon>
        <taxon>Rhodospirillaceae</taxon>
        <taxon>Inquilinus</taxon>
    </lineage>
</organism>
<sequence>MGSAIRFTGTGPGAHTLDGCAVELYRRLPADGEAEIVAAVVPAGGTILELGSGPGRVTHALAAHGYAVTAVDNSAEMLAHIRGAETVLADIEDLDLGRSFDAVLLASTLINFPDMQTRAALLAACRRHVGPDGVVLIERRNPATFSALQPGPAGEEAGIRHTIDSVRHDGRLSHITLRSEATDAAWTQSYTCELIDDAQLAEELESAGLRLDRWLDPPRRCALAVPA</sequence>
<evidence type="ECO:0000313" key="3">
    <source>
        <dbReference type="Proteomes" id="UP000700706"/>
    </source>
</evidence>
<dbReference type="Proteomes" id="UP000700706">
    <property type="component" value="Unassembled WGS sequence"/>
</dbReference>
<evidence type="ECO:0000313" key="2">
    <source>
        <dbReference type="EMBL" id="MBW8727530.1"/>
    </source>
</evidence>
<dbReference type="GO" id="GO:0008757">
    <property type="term" value="F:S-adenosylmethionine-dependent methyltransferase activity"/>
    <property type="evidence" value="ECO:0007669"/>
    <property type="project" value="InterPro"/>
</dbReference>
<dbReference type="InterPro" id="IPR013216">
    <property type="entry name" value="Methyltransf_11"/>
</dbReference>
<reference evidence="2" key="1">
    <citation type="submission" date="2020-06" db="EMBL/GenBank/DDBJ databases">
        <title>Stable isotope informed genome-resolved metagenomics uncovers potential trophic interactions in rhizosphere soil.</title>
        <authorList>
            <person name="Starr E.P."/>
            <person name="Shi S."/>
            <person name="Blazewicz S.J."/>
            <person name="Koch B.J."/>
            <person name="Probst A.J."/>
            <person name="Hungate B.A."/>
            <person name="Pett-Ridge J."/>
            <person name="Firestone M.K."/>
            <person name="Banfield J.F."/>
        </authorList>
    </citation>
    <scope>NUCLEOTIDE SEQUENCE</scope>
    <source>
        <strain evidence="2">YM_69_17</strain>
    </source>
</reference>
<dbReference type="Pfam" id="PF08241">
    <property type="entry name" value="Methyltransf_11"/>
    <property type="match status" value="1"/>
</dbReference>
<keyword evidence="2" id="KW-0489">Methyltransferase</keyword>
<dbReference type="Gene3D" id="3.40.50.150">
    <property type="entry name" value="Vaccinia Virus protein VP39"/>
    <property type="match status" value="1"/>
</dbReference>
<dbReference type="EMBL" id="JAEKLZ010000283">
    <property type="protein sequence ID" value="MBW8727530.1"/>
    <property type="molecule type" value="Genomic_DNA"/>
</dbReference>
<protein>
    <submittedName>
        <fullName evidence="2">Class I SAM-dependent methyltransferase</fullName>
    </submittedName>
</protein>
<dbReference type="PANTHER" id="PTHR43861">
    <property type="entry name" value="TRANS-ACONITATE 2-METHYLTRANSFERASE-RELATED"/>
    <property type="match status" value="1"/>
</dbReference>
<proteinExistence type="predicted"/>